<dbReference type="AlphaFoldDB" id="A0AAV9X1I9"/>
<evidence type="ECO:0000313" key="4">
    <source>
        <dbReference type="Proteomes" id="UP001365542"/>
    </source>
</evidence>
<dbReference type="PRINTS" id="PR00891">
    <property type="entry name" value="RABGDIREP"/>
</dbReference>
<comment type="similarity">
    <text evidence="1">Belongs to the Rab GDI family.</text>
</comment>
<dbReference type="PANTHER" id="PTHR11787:SF4">
    <property type="entry name" value="CHM, RAB ESCORT PROTEIN 1"/>
    <property type="match status" value="1"/>
</dbReference>
<dbReference type="InterPro" id="IPR018203">
    <property type="entry name" value="GDP_dissociation_inhibitor"/>
</dbReference>
<comment type="caution">
    <text evidence="3">The sequence shown here is derived from an EMBL/GenBank/DDBJ whole genome shotgun (WGS) entry which is preliminary data.</text>
</comment>
<dbReference type="SUPFAM" id="SSF54373">
    <property type="entry name" value="FAD-linked reductases, C-terminal domain"/>
    <property type="match status" value="1"/>
</dbReference>
<dbReference type="Proteomes" id="UP001365542">
    <property type="component" value="Unassembled WGS sequence"/>
</dbReference>
<dbReference type="GO" id="GO:0007264">
    <property type="term" value="P:small GTPase-mediated signal transduction"/>
    <property type="evidence" value="ECO:0007669"/>
    <property type="project" value="InterPro"/>
</dbReference>
<dbReference type="Pfam" id="PF00996">
    <property type="entry name" value="GDI"/>
    <property type="match status" value="1"/>
</dbReference>
<dbReference type="SUPFAM" id="SSF51905">
    <property type="entry name" value="FAD/NAD(P)-binding domain"/>
    <property type="match status" value="1"/>
</dbReference>
<protein>
    <submittedName>
        <fullName evidence="3">Rab proteins geranylgeranyltransferase component A</fullName>
    </submittedName>
</protein>
<keyword evidence="4" id="KW-1185">Reference proteome</keyword>
<accession>A0AAV9X1I9</accession>
<evidence type="ECO:0000256" key="2">
    <source>
        <dbReference type="SAM" id="MobiDB-lite"/>
    </source>
</evidence>
<gene>
    <name evidence="3" type="primary">MRS6</name>
    <name evidence="3" type="ORF">TWF694_002225</name>
</gene>
<feature type="region of interest" description="Disordered" evidence="2">
    <location>
        <begin position="507"/>
        <end position="527"/>
    </location>
</feature>
<evidence type="ECO:0000256" key="1">
    <source>
        <dbReference type="ARBA" id="ARBA00005593"/>
    </source>
</evidence>
<dbReference type="Gene3D" id="1.10.405.10">
    <property type="entry name" value="Guanine Nucleotide Dissociation Inhibitor, domain 1"/>
    <property type="match status" value="1"/>
</dbReference>
<organism evidence="3 4">
    <name type="scientific">Orbilia ellipsospora</name>
    <dbReference type="NCBI Taxonomy" id="2528407"/>
    <lineage>
        <taxon>Eukaryota</taxon>
        <taxon>Fungi</taxon>
        <taxon>Dikarya</taxon>
        <taxon>Ascomycota</taxon>
        <taxon>Pezizomycotina</taxon>
        <taxon>Orbiliomycetes</taxon>
        <taxon>Orbiliales</taxon>
        <taxon>Orbiliaceae</taxon>
        <taxon>Orbilia</taxon>
    </lineage>
</organism>
<dbReference type="GO" id="GO:0005634">
    <property type="term" value="C:nucleus"/>
    <property type="evidence" value="ECO:0007669"/>
    <property type="project" value="TreeGrafter"/>
</dbReference>
<evidence type="ECO:0000313" key="3">
    <source>
        <dbReference type="EMBL" id="KAK6533272.1"/>
    </source>
</evidence>
<reference evidence="3 4" key="1">
    <citation type="submission" date="2019-10" db="EMBL/GenBank/DDBJ databases">
        <authorList>
            <person name="Palmer J.M."/>
        </authorList>
    </citation>
    <scope>NUCLEOTIDE SEQUENCE [LARGE SCALE GENOMIC DNA]</scope>
    <source>
        <strain evidence="3 4">TWF694</strain>
    </source>
</reference>
<dbReference type="PANTHER" id="PTHR11787">
    <property type="entry name" value="RAB GDP-DISSOCIATION INHIBITOR"/>
    <property type="match status" value="1"/>
</dbReference>
<name>A0AAV9X1I9_9PEZI</name>
<dbReference type="EMBL" id="JAVHJO010000011">
    <property type="protein sequence ID" value="KAK6533272.1"/>
    <property type="molecule type" value="Genomic_DNA"/>
</dbReference>
<sequence length="527" mass="57973">MNIQSLDKTTWDAVIVGTGLRESLLAAALARAGKRVLHLDKNPYYGDEYAAFSGNEFETWVKNAQAAGLQVVDYFVVDQSESSIKAKSRSYTLNLSPGLLYTTSPLLSLLVASNLNESLEFLKVGGWFVYNPSQGIDGSLVSVPNSREDVFNDQTLDARSKRLVVRALKSILGLEGSPSANSSAHQSSLKDYLEQPSFRLPNQTIAAFASLTLRHDRLSEIPFEEAERDIRRHFGSIGRFGPGFAAVVSRYGSGSELVQVFCRAAAVTGNAIYMLENTIISIQGRAPRPNWKAEEGHKSAENTRSQGFQLRLQSGDLVWAENLIATKHNLPIDTTPLGDLPVSIAEDAFWTSLYIVSNPLRSIFRTNEPPAPAGVVVYIPSGSLAEDESRNSYPIYICIHSSETGECPDGQCIMYISTKGDERKFLDVAAKSLLRKMPREDGSPSQILMSVKFKTLVESPLAERRTDGLHLLANHGPLIEIQDEIVDQVIDIYDSIVGSRETFMEKLESEDPGDVRDDTEISFEGAS</sequence>
<dbReference type="Gene3D" id="3.50.50.60">
    <property type="entry name" value="FAD/NAD(P)-binding domain"/>
    <property type="match status" value="1"/>
</dbReference>
<dbReference type="GO" id="GO:0005829">
    <property type="term" value="C:cytosol"/>
    <property type="evidence" value="ECO:0007669"/>
    <property type="project" value="TreeGrafter"/>
</dbReference>
<dbReference type="GO" id="GO:0005092">
    <property type="term" value="F:GDP-dissociation inhibitor activity"/>
    <property type="evidence" value="ECO:0007669"/>
    <property type="project" value="InterPro"/>
</dbReference>
<feature type="compositionally biased region" description="Basic and acidic residues" evidence="2">
    <location>
        <begin position="507"/>
        <end position="519"/>
    </location>
</feature>
<dbReference type="InterPro" id="IPR036188">
    <property type="entry name" value="FAD/NAD-bd_sf"/>
</dbReference>
<dbReference type="GO" id="GO:0016192">
    <property type="term" value="P:vesicle-mediated transport"/>
    <property type="evidence" value="ECO:0007669"/>
    <property type="project" value="TreeGrafter"/>
</dbReference>
<dbReference type="GO" id="GO:0005968">
    <property type="term" value="C:Rab-protein geranylgeranyltransferase complex"/>
    <property type="evidence" value="ECO:0007669"/>
    <property type="project" value="TreeGrafter"/>
</dbReference>
<proteinExistence type="inferred from homology"/>
<dbReference type="Gene3D" id="3.30.519.10">
    <property type="entry name" value="Guanine Nucleotide Dissociation Inhibitor, domain 2"/>
    <property type="match status" value="1"/>
</dbReference>